<evidence type="ECO:0000313" key="2">
    <source>
        <dbReference type="Proteomes" id="UP001652461"/>
    </source>
</evidence>
<sequence>MLKGRILYHGSQEIVEFPEIRIPRYHKDFYYGFYCTIYPAQAIRWATRYNGVGYLNEYEYTPDDSLKVKIFSEMTEEWLDFIVACRTGKSHDYDIVEGPMADDTIFNYVQNFVDGKISREAFWALAKFKKPTHQISFHTARALETLKFLRGSEVKNEE</sequence>
<proteinExistence type="predicted"/>
<name>A0ABT2S1I9_9FIRM</name>
<dbReference type="EMBL" id="JAOQKC010000034">
    <property type="protein sequence ID" value="MCU6698454.1"/>
    <property type="molecule type" value="Genomic_DNA"/>
</dbReference>
<keyword evidence="2" id="KW-1185">Reference proteome</keyword>
<dbReference type="Proteomes" id="UP001652461">
    <property type="component" value="Unassembled WGS sequence"/>
</dbReference>
<dbReference type="RefSeq" id="WP_158365319.1">
    <property type="nucleotide sequence ID" value="NZ_JAOQKC010000034.1"/>
</dbReference>
<reference evidence="1 2" key="1">
    <citation type="journal article" date="2021" name="ISME Commun">
        <title>Automated analysis of genomic sequences facilitates high-throughput and comprehensive description of bacteria.</title>
        <authorList>
            <person name="Hitch T.C.A."/>
        </authorList>
    </citation>
    <scope>NUCLEOTIDE SEQUENCE [LARGE SCALE GENOMIC DNA]</scope>
    <source>
        <strain evidence="1 2">Sanger_04</strain>
    </source>
</reference>
<accession>A0ABT2S1I9</accession>
<gene>
    <name evidence="1" type="ORF">OCV63_16430</name>
</gene>
<organism evidence="1 2">
    <name type="scientific">Laedolimicola ammoniilytica</name>
    <dbReference type="NCBI Taxonomy" id="2981771"/>
    <lineage>
        <taxon>Bacteria</taxon>
        <taxon>Bacillati</taxon>
        <taxon>Bacillota</taxon>
        <taxon>Clostridia</taxon>
        <taxon>Lachnospirales</taxon>
        <taxon>Lachnospiraceae</taxon>
        <taxon>Laedolimicola</taxon>
    </lineage>
</organism>
<dbReference type="InterPro" id="IPR025051">
    <property type="entry name" value="DUF3990"/>
</dbReference>
<evidence type="ECO:0000313" key="1">
    <source>
        <dbReference type="EMBL" id="MCU6698454.1"/>
    </source>
</evidence>
<protein>
    <submittedName>
        <fullName evidence="1">DUF3990 domain-containing protein</fullName>
    </submittedName>
</protein>
<comment type="caution">
    <text evidence="1">The sequence shown here is derived from an EMBL/GenBank/DDBJ whole genome shotgun (WGS) entry which is preliminary data.</text>
</comment>
<dbReference type="Pfam" id="PF13151">
    <property type="entry name" value="DUF3990"/>
    <property type="match status" value="1"/>
</dbReference>